<dbReference type="CDD" id="cd00727">
    <property type="entry name" value="malate_synt_A"/>
    <property type="match status" value="1"/>
</dbReference>
<evidence type="ECO:0000256" key="3">
    <source>
        <dbReference type="ARBA" id="ARBA00022435"/>
    </source>
</evidence>
<dbReference type="NCBIfam" id="TIGR01344">
    <property type="entry name" value="malate_syn_A"/>
    <property type="match status" value="1"/>
</dbReference>
<keyword evidence="4" id="KW-0816">Tricarboxylic acid cycle</keyword>
<dbReference type="InterPro" id="IPR044856">
    <property type="entry name" value="Malate_synth_C_sf"/>
</dbReference>
<evidence type="ECO:0000259" key="8">
    <source>
        <dbReference type="Pfam" id="PF20656"/>
    </source>
</evidence>
<dbReference type="PANTHER" id="PTHR42902:SF1">
    <property type="entry name" value="MALATE SYNTHASE 1-RELATED"/>
    <property type="match status" value="1"/>
</dbReference>
<dbReference type="SUPFAM" id="SSF51645">
    <property type="entry name" value="Malate synthase G"/>
    <property type="match status" value="1"/>
</dbReference>
<dbReference type="InterPro" id="IPR019830">
    <property type="entry name" value="Malate_synthase_CS"/>
</dbReference>
<dbReference type="EC" id="2.3.3.9" evidence="2"/>
<evidence type="ECO:0000256" key="4">
    <source>
        <dbReference type="ARBA" id="ARBA00022532"/>
    </source>
</evidence>
<dbReference type="Gene3D" id="3.20.20.360">
    <property type="entry name" value="Malate synthase, domain 3"/>
    <property type="match status" value="1"/>
</dbReference>
<organism evidence="10">
    <name type="scientific">hydrothermal vent metagenome</name>
    <dbReference type="NCBI Taxonomy" id="652676"/>
    <lineage>
        <taxon>unclassified sequences</taxon>
        <taxon>metagenomes</taxon>
        <taxon>ecological metagenomes</taxon>
    </lineage>
</organism>
<dbReference type="InterPro" id="IPR048355">
    <property type="entry name" value="MS_C"/>
</dbReference>
<dbReference type="EMBL" id="UOEM01000106">
    <property type="protein sequence ID" value="VAW17657.1"/>
    <property type="molecule type" value="Genomic_DNA"/>
</dbReference>
<evidence type="ECO:0000259" key="9">
    <source>
        <dbReference type="Pfam" id="PF20659"/>
    </source>
</evidence>
<evidence type="ECO:0000256" key="6">
    <source>
        <dbReference type="ARBA" id="ARBA00047918"/>
    </source>
</evidence>
<name>A0A3B0TW85_9ZZZZ</name>
<dbReference type="InterPro" id="IPR048356">
    <property type="entry name" value="MS_N"/>
</dbReference>
<protein>
    <recommendedName>
        <fullName evidence="2">malate synthase</fullName>
        <ecNumber evidence="2">2.3.3.9</ecNumber>
    </recommendedName>
</protein>
<evidence type="ECO:0000313" key="10">
    <source>
        <dbReference type="EMBL" id="VAW17657.1"/>
    </source>
</evidence>
<comment type="catalytic activity">
    <reaction evidence="6">
        <text>glyoxylate + acetyl-CoA + H2O = (S)-malate + CoA + H(+)</text>
        <dbReference type="Rhea" id="RHEA:18181"/>
        <dbReference type="ChEBI" id="CHEBI:15377"/>
        <dbReference type="ChEBI" id="CHEBI:15378"/>
        <dbReference type="ChEBI" id="CHEBI:15589"/>
        <dbReference type="ChEBI" id="CHEBI:36655"/>
        <dbReference type="ChEBI" id="CHEBI:57287"/>
        <dbReference type="ChEBI" id="CHEBI:57288"/>
        <dbReference type="EC" id="2.3.3.9"/>
    </reaction>
</comment>
<dbReference type="PROSITE" id="PS00510">
    <property type="entry name" value="MALATE_SYNTHASE"/>
    <property type="match status" value="1"/>
</dbReference>
<dbReference type="FunFam" id="3.20.20.360:FF:000001">
    <property type="entry name" value="Malate synthase"/>
    <property type="match status" value="1"/>
</dbReference>
<keyword evidence="5 10" id="KW-0808">Transferase</keyword>
<evidence type="ECO:0000256" key="2">
    <source>
        <dbReference type="ARBA" id="ARBA00012636"/>
    </source>
</evidence>
<dbReference type="InterPro" id="IPR001465">
    <property type="entry name" value="Malate_synthase_TIM"/>
</dbReference>
<evidence type="ECO:0000256" key="5">
    <source>
        <dbReference type="ARBA" id="ARBA00022679"/>
    </source>
</evidence>
<dbReference type="InterPro" id="IPR006252">
    <property type="entry name" value="Malate_synthA"/>
</dbReference>
<accession>A0A3B0TW85</accession>
<keyword evidence="10" id="KW-0012">Acyltransferase</keyword>
<gene>
    <name evidence="10" type="ORF">MNBD_ALPHA09-2072</name>
</gene>
<keyword evidence="3" id="KW-0329">Glyoxylate bypass</keyword>
<dbReference type="Pfam" id="PF01274">
    <property type="entry name" value="MS_TIM-barrel"/>
    <property type="match status" value="1"/>
</dbReference>
<evidence type="ECO:0000259" key="7">
    <source>
        <dbReference type="Pfam" id="PF01274"/>
    </source>
</evidence>
<dbReference type="Pfam" id="PF20656">
    <property type="entry name" value="MS_N"/>
    <property type="match status" value="1"/>
</dbReference>
<dbReference type="PIRSF" id="PIRSF001363">
    <property type="entry name" value="Malate_synth"/>
    <property type="match status" value="1"/>
</dbReference>
<sequence>MGTQTIEGVEITGAIEPGFDRVLTPEAVAFVAELVTKFRPERDRLLAARAARAKTFDEGALPDFLPQTQNVRDGSWKIAPIPGDLLDRRVEITGPVDRKMIINALNSGAKVFMGDFEDASAPTWANMVDGQLNMIRRWEGSIDFSDETRGKAYALTDTPAVLMIRPRGWHLPEAHILVDGEPAVGGLVDFGFYVFHNAKAAMAQGSGAYFYLPKLESHLEARLWNDVFVHAQKALGIPKGSFKATVLIETLPAAFEMDEILYELKDHIVGLNCGRWDYIFSFIKTLKTNPDYILPDRGQVGMGDAFLNAYSLLLIKTCHARGAFAMGGMAAAIPNRRDPEANAIAFDKVRTDKEREARNGHDGTWVAHPDLVPVAMEIFDRLMPGPNQLDKLREDVNIGQADLLEVHKGTKTEAGLRENIRVGVQYLEAWLRGRGAVPLYNLMEDAATAEISRAQIWQWLKFGATLEDGQTVTRDLFLKCLDEEMERVRGEVGDEAFTGGRFPEAIEIFTAMTTADDFETFLTLPAYERIK</sequence>
<feature type="domain" description="Malate synthase N-terminal" evidence="8">
    <location>
        <begin position="7"/>
        <end position="69"/>
    </location>
</feature>
<dbReference type="GO" id="GO:0004474">
    <property type="term" value="F:malate synthase activity"/>
    <property type="evidence" value="ECO:0007669"/>
    <property type="project" value="UniProtKB-EC"/>
</dbReference>
<dbReference type="AlphaFoldDB" id="A0A3B0TW85"/>
<dbReference type="FunFam" id="1.20.1220.12:FF:000001">
    <property type="entry name" value="Malate synthase"/>
    <property type="match status" value="1"/>
</dbReference>
<reference evidence="10" key="1">
    <citation type="submission" date="2018-06" db="EMBL/GenBank/DDBJ databases">
        <authorList>
            <person name="Zhirakovskaya E."/>
        </authorList>
    </citation>
    <scope>NUCLEOTIDE SEQUENCE</scope>
</reference>
<dbReference type="Gene3D" id="1.20.1220.12">
    <property type="entry name" value="Malate synthase, domain III"/>
    <property type="match status" value="1"/>
</dbReference>
<evidence type="ECO:0000256" key="1">
    <source>
        <dbReference type="ARBA" id="ARBA00006394"/>
    </source>
</evidence>
<comment type="similarity">
    <text evidence="1">Belongs to the malate synthase family.</text>
</comment>
<dbReference type="PANTHER" id="PTHR42902">
    <property type="entry name" value="MALATE SYNTHASE"/>
    <property type="match status" value="1"/>
</dbReference>
<dbReference type="GO" id="GO:0005737">
    <property type="term" value="C:cytoplasm"/>
    <property type="evidence" value="ECO:0007669"/>
    <property type="project" value="TreeGrafter"/>
</dbReference>
<feature type="domain" description="Malate synthase C-terminal" evidence="9">
    <location>
        <begin position="411"/>
        <end position="530"/>
    </location>
</feature>
<dbReference type="Pfam" id="PF20659">
    <property type="entry name" value="MS_C"/>
    <property type="match status" value="1"/>
</dbReference>
<dbReference type="InterPro" id="IPR046363">
    <property type="entry name" value="MS_N_TIM-barrel_dom"/>
</dbReference>
<dbReference type="GO" id="GO:0006097">
    <property type="term" value="P:glyoxylate cycle"/>
    <property type="evidence" value="ECO:0007669"/>
    <property type="project" value="UniProtKB-KW"/>
</dbReference>
<proteinExistence type="inferred from homology"/>
<dbReference type="InterPro" id="IPR011076">
    <property type="entry name" value="Malate_synth_sf"/>
</dbReference>
<dbReference type="GO" id="GO:0006099">
    <property type="term" value="P:tricarboxylic acid cycle"/>
    <property type="evidence" value="ECO:0007669"/>
    <property type="project" value="UniProtKB-KW"/>
</dbReference>
<feature type="domain" description="Malate synthase TIM barrel" evidence="7">
    <location>
        <begin position="161"/>
        <end position="405"/>
    </location>
</feature>